<protein>
    <submittedName>
        <fullName evidence="7">DUF86 domain-containing protein</fullName>
    </submittedName>
</protein>
<organism evidence="7 8">
    <name type="scientific">Larkinella punicea</name>
    <dbReference type="NCBI Taxonomy" id="2315727"/>
    <lineage>
        <taxon>Bacteria</taxon>
        <taxon>Pseudomonadati</taxon>
        <taxon>Bacteroidota</taxon>
        <taxon>Cytophagia</taxon>
        <taxon>Cytophagales</taxon>
        <taxon>Spirosomataceae</taxon>
        <taxon>Larkinella</taxon>
    </lineage>
</organism>
<reference evidence="7 8" key="1">
    <citation type="submission" date="2018-07" db="EMBL/GenBank/DDBJ databases">
        <title>Genome analysis of Larkinella rosea.</title>
        <authorList>
            <person name="Zhou Z."/>
            <person name="Wang G."/>
        </authorList>
    </citation>
    <scope>NUCLEOTIDE SEQUENCE [LARGE SCALE GENOMIC DNA]</scope>
    <source>
        <strain evidence="8">zzj9</strain>
    </source>
</reference>
<dbReference type="RefSeq" id="WP_114407719.1">
    <property type="nucleotide sequence ID" value="NZ_QOWE01000016.1"/>
</dbReference>
<keyword evidence="2" id="KW-1277">Toxin-antitoxin system</keyword>
<name>A0A368JMW1_9BACT</name>
<dbReference type="GO" id="GO:0016787">
    <property type="term" value="F:hydrolase activity"/>
    <property type="evidence" value="ECO:0007669"/>
    <property type="project" value="UniProtKB-KW"/>
</dbReference>
<evidence type="ECO:0000256" key="4">
    <source>
        <dbReference type="ARBA" id="ARBA00022741"/>
    </source>
</evidence>
<evidence type="ECO:0000256" key="3">
    <source>
        <dbReference type="ARBA" id="ARBA00022722"/>
    </source>
</evidence>
<keyword evidence="5" id="KW-0378">Hydrolase</keyword>
<dbReference type="Pfam" id="PF01934">
    <property type="entry name" value="HepT-like"/>
    <property type="match status" value="1"/>
</dbReference>
<dbReference type="PANTHER" id="PTHR34139">
    <property type="entry name" value="UPF0331 PROTEIN MJ0127"/>
    <property type="match status" value="1"/>
</dbReference>
<dbReference type="PANTHER" id="PTHR34139:SF1">
    <property type="entry name" value="RNASE MJ1380-RELATED"/>
    <property type="match status" value="1"/>
</dbReference>
<dbReference type="Gene3D" id="1.20.120.580">
    <property type="entry name" value="bsu32300-like"/>
    <property type="match status" value="1"/>
</dbReference>
<comment type="caution">
    <text evidence="7">The sequence shown here is derived from an EMBL/GenBank/DDBJ whole genome shotgun (WGS) entry which is preliminary data.</text>
</comment>
<evidence type="ECO:0000256" key="2">
    <source>
        <dbReference type="ARBA" id="ARBA00022649"/>
    </source>
</evidence>
<sequence length="116" mass="14042">MSRSTVEFLRHIQQELTYILNRSENLSYDEFINNDDLTRAFVRSLEIVGEACKNIPDEIRYTYREFDWSGFAKLRDRLIHQYWGIDYEIIWDAIQNEIPDNKAWIDFIIEQEESTL</sequence>
<accession>A0A368JMW1</accession>
<keyword evidence="4" id="KW-0547">Nucleotide-binding</keyword>
<keyword evidence="1" id="KW-0597">Phosphoprotein</keyword>
<keyword evidence="3" id="KW-0540">Nuclease</keyword>
<evidence type="ECO:0000256" key="6">
    <source>
        <dbReference type="ARBA" id="ARBA00024207"/>
    </source>
</evidence>
<dbReference type="GO" id="GO:0110001">
    <property type="term" value="C:toxin-antitoxin complex"/>
    <property type="evidence" value="ECO:0007669"/>
    <property type="project" value="InterPro"/>
</dbReference>
<dbReference type="GO" id="GO:0000166">
    <property type="term" value="F:nucleotide binding"/>
    <property type="evidence" value="ECO:0007669"/>
    <property type="project" value="UniProtKB-KW"/>
</dbReference>
<dbReference type="Proteomes" id="UP000253383">
    <property type="component" value="Unassembled WGS sequence"/>
</dbReference>
<evidence type="ECO:0000313" key="7">
    <source>
        <dbReference type="EMBL" id="RCR67913.1"/>
    </source>
</evidence>
<gene>
    <name evidence="7" type="ORF">DUE52_19515</name>
</gene>
<evidence type="ECO:0000313" key="8">
    <source>
        <dbReference type="Proteomes" id="UP000253383"/>
    </source>
</evidence>
<comment type="similarity">
    <text evidence="6">Belongs to the HepT RNase toxin family.</text>
</comment>
<dbReference type="OrthoDB" id="955324at2"/>
<evidence type="ECO:0000256" key="1">
    <source>
        <dbReference type="ARBA" id="ARBA00022553"/>
    </source>
</evidence>
<keyword evidence="8" id="KW-1185">Reference proteome</keyword>
<proteinExistence type="inferred from homology"/>
<dbReference type="EMBL" id="QOWE01000016">
    <property type="protein sequence ID" value="RCR67913.1"/>
    <property type="molecule type" value="Genomic_DNA"/>
</dbReference>
<dbReference type="AlphaFoldDB" id="A0A368JMW1"/>
<dbReference type="GO" id="GO:0004540">
    <property type="term" value="F:RNA nuclease activity"/>
    <property type="evidence" value="ECO:0007669"/>
    <property type="project" value="InterPro"/>
</dbReference>
<evidence type="ECO:0000256" key="5">
    <source>
        <dbReference type="ARBA" id="ARBA00022801"/>
    </source>
</evidence>
<dbReference type="InterPro" id="IPR008201">
    <property type="entry name" value="HepT-like"/>
</dbReference>
<dbReference type="InterPro" id="IPR037038">
    <property type="entry name" value="HepT-like_sf"/>
</dbReference>
<dbReference type="InterPro" id="IPR051813">
    <property type="entry name" value="HepT_RNase_toxin"/>
</dbReference>